<evidence type="ECO:0000256" key="1">
    <source>
        <dbReference type="ARBA" id="ARBA00009437"/>
    </source>
</evidence>
<dbReference type="FunFam" id="1.10.10.10:FF:000001">
    <property type="entry name" value="LysR family transcriptional regulator"/>
    <property type="match status" value="1"/>
</dbReference>
<dbReference type="OrthoDB" id="9803735at2"/>
<dbReference type="KEGG" id="boz:DBV39_07865"/>
<dbReference type="InterPro" id="IPR005119">
    <property type="entry name" value="LysR_subst-bd"/>
</dbReference>
<keyword evidence="3" id="KW-0238">DNA-binding</keyword>
<proteinExistence type="inferred from homology"/>
<dbReference type="Gene3D" id="3.40.190.10">
    <property type="entry name" value="Periplasmic binding protein-like II"/>
    <property type="match status" value="2"/>
</dbReference>
<sequence length="290" mass="32134">MDTDFLRSFLLTVDSGSMSEAARRLDITPAAVAQQIRALEKELEVQLVERAGRTVRPTQAGHMLAANARAIVASVDNLKFMVNISPLAGELRLGAINTALLSFLPRVLNSLRSECPSLHVSIRSGHSSELIGCLQNNELDAVICIEPNFAFPKSMLWHVFRQEPLVLLTSARTKEDDPETLLRENPLIRYDRNLAGGKQAERFLVNLNVHPTEVVELSSILAIALMVEAGLGVSVVPDIDSKLINSLEIRKRPLRDESHRRVIGILTHRHSIKSDVISRLVRCYEALSDA</sequence>
<evidence type="ECO:0000313" key="6">
    <source>
        <dbReference type="EMBL" id="AWB33638.1"/>
    </source>
</evidence>
<accession>A0A2R4XIK8</accession>
<dbReference type="GO" id="GO:0003677">
    <property type="term" value="F:DNA binding"/>
    <property type="evidence" value="ECO:0007669"/>
    <property type="project" value="UniProtKB-KW"/>
</dbReference>
<dbReference type="SUPFAM" id="SSF53850">
    <property type="entry name" value="Periplasmic binding protein-like II"/>
    <property type="match status" value="1"/>
</dbReference>
<dbReference type="PANTHER" id="PTHR30419">
    <property type="entry name" value="HTH-TYPE TRANSCRIPTIONAL REGULATOR YBHD"/>
    <property type="match status" value="1"/>
</dbReference>
<dbReference type="InterPro" id="IPR036390">
    <property type="entry name" value="WH_DNA-bd_sf"/>
</dbReference>
<protein>
    <submittedName>
        <fullName evidence="6">LysR family transcriptional regulator</fullName>
    </submittedName>
</protein>
<dbReference type="EMBL" id="CP028901">
    <property type="protein sequence ID" value="AWB33638.1"/>
    <property type="molecule type" value="Genomic_DNA"/>
</dbReference>
<evidence type="ECO:0000256" key="2">
    <source>
        <dbReference type="ARBA" id="ARBA00023015"/>
    </source>
</evidence>
<feature type="domain" description="HTH lysR-type" evidence="5">
    <location>
        <begin position="1"/>
        <end position="58"/>
    </location>
</feature>
<dbReference type="GO" id="GO:0005829">
    <property type="term" value="C:cytosol"/>
    <property type="evidence" value="ECO:0007669"/>
    <property type="project" value="TreeGrafter"/>
</dbReference>
<gene>
    <name evidence="6" type="ORF">DBV39_07865</name>
</gene>
<evidence type="ECO:0000313" key="7">
    <source>
        <dbReference type="Proteomes" id="UP000244571"/>
    </source>
</evidence>
<name>A0A2R4XIK8_9BURK</name>
<dbReference type="InterPro" id="IPR000847">
    <property type="entry name" value="LysR_HTH_N"/>
</dbReference>
<reference evidence="6 7" key="1">
    <citation type="submission" date="2018-04" db="EMBL/GenBank/DDBJ databases">
        <title>Bordetella sp. HZ20 isolated from seawater.</title>
        <authorList>
            <person name="Sun C."/>
        </authorList>
    </citation>
    <scope>NUCLEOTIDE SEQUENCE [LARGE SCALE GENOMIC DNA]</scope>
    <source>
        <strain evidence="6 7">HZ20</strain>
    </source>
</reference>
<dbReference type="InterPro" id="IPR050950">
    <property type="entry name" value="HTH-type_LysR_regulators"/>
</dbReference>
<evidence type="ECO:0000256" key="3">
    <source>
        <dbReference type="ARBA" id="ARBA00023125"/>
    </source>
</evidence>
<organism evidence="6 7">
    <name type="scientific">Orrella marina</name>
    <dbReference type="NCBI Taxonomy" id="2163011"/>
    <lineage>
        <taxon>Bacteria</taxon>
        <taxon>Pseudomonadati</taxon>
        <taxon>Pseudomonadota</taxon>
        <taxon>Betaproteobacteria</taxon>
        <taxon>Burkholderiales</taxon>
        <taxon>Alcaligenaceae</taxon>
        <taxon>Orrella</taxon>
    </lineage>
</organism>
<dbReference type="AlphaFoldDB" id="A0A2R4XIK8"/>
<dbReference type="Proteomes" id="UP000244571">
    <property type="component" value="Chromosome"/>
</dbReference>
<dbReference type="PROSITE" id="PS50931">
    <property type="entry name" value="HTH_LYSR"/>
    <property type="match status" value="1"/>
</dbReference>
<keyword evidence="7" id="KW-1185">Reference proteome</keyword>
<dbReference type="SUPFAM" id="SSF46785">
    <property type="entry name" value="Winged helix' DNA-binding domain"/>
    <property type="match status" value="1"/>
</dbReference>
<dbReference type="Pfam" id="PF00126">
    <property type="entry name" value="HTH_1"/>
    <property type="match status" value="1"/>
</dbReference>
<keyword evidence="4" id="KW-0804">Transcription</keyword>
<evidence type="ECO:0000259" key="5">
    <source>
        <dbReference type="PROSITE" id="PS50931"/>
    </source>
</evidence>
<dbReference type="Gene3D" id="1.10.10.10">
    <property type="entry name" value="Winged helix-like DNA-binding domain superfamily/Winged helix DNA-binding domain"/>
    <property type="match status" value="1"/>
</dbReference>
<dbReference type="InterPro" id="IPR036388">
    <property type="entry name" value="WH-like_DNA-bd_sf"/>
</dbReference>
<dbReference type="GO" id="GO:0003700">
    <property type="term" value="F:DNA-binding transcription factor activity"/>
    <property type="evidence" value="ECO:0007669"/>
    <property type="project" value="InterPro"/>
</dbReference>
<evidence type="ECO:0000256" key="4">
    <source>
        <dbReference type="ARBA" id="ARBA00023163"/>
    </source>
</evidence>
<keyword evidence="2" id="KW-0805">Transcription regulation</keyword>
<comment type="similarity">
    <text evidence="1">Belongs to the LysR transcriptional regulatory family.</text>
</comment>
<dbReference type="Pfam" id="PF03466">
    <property type="entry name" value="LysR_substrate"/>
    <property type="match status" value="1"/>
</dbReference>